<gene>
    <name evidence="3" type="primary">vzb12</name>
</gene>
<dbReference type="InterPro" id="IPR016181">
    <property type="entry name" value="Acyl_CoA_acyltransferase"/>
</dbReference>
<dbReference type="InterPro" id="IPR000182">
    <property type="entry name" value="GNAT_dom"/>
</dbReference>
<dbReference type="PROSITE" id="PS51186">
    <property type="entry name" value="GNAT"/>
    <property type="match status" value="1"/>
</dbReference>
<protein>
    <submittedName>
        <fullName evidence="3">GCN5-related N-acetyltransferase</fullName>
    </submittedName>
</protein>
<sequence length="309" mass="33126">MSRRPVDVAPVTVEPLSGVRAPAWAGRIAGLTRAAYARSDPFPGLPVPDGARETESDVRADLSRGARIWCATTPDGELAGTLRVTAHEDGWEIRRVSVAPDRHGRGIARCLLETVEDAALTQGVPRLWLDAVVERCLPPAYTRLGFRAVRHWGAEDKPLSETTMERVPGSPRDVDLLPLADRAETSSDVLVTWLTGPSGLLGVIDAGLGPRAAMAAARRTAETYGHPGALPVGVDVWAGAGADGRDRVEDRFRDLAPAPAPGVHRFPGTREQVTAHLMPRTVHPRLHAVLRLAPGRQPHTRRAGARPAA</sequence>
<evidence type="ECO:0000313" key="3">
    <source>
        <dbReference type="EMBL" id="BAV57448.1"/>
    </source>
</evidence>
<dbReference type="AlphaFoldDB" id="A0A1B4ZDD5"/>
<dbReference type="CDD" id="cd04301">
    <property type="entry name" value="NAT_SF"/>
    <property type="match status" value="1"/>
</dbReference>
<dbReference type="Pfam" id="PF00583">
    <property type="entry name" value="Acetyltransf_1"/>
    <property type="match status" value="1"/>
</dbReference>
<dbReference type="EMBL" id="LC072720">
    <property type="protein sequence ID" value="BAV57448.1"/>
    <property type="molecule type" value="Genomic_DNA"/>
</dbReference>
<evidence type="ECO:0000256" key="1">
    <source>
        <dbReference type="ARBA" id="ARBA00022679"/>
    </source>
</evidence>
<feature type="domain" description="N-acetyltransferase" evidence="2">
    <location>
        <begin position="26"/>
        <end position="160"/>
    </location>
</feature>
<dbReference type="SUPFAM" id="SSF55729">
    <property type="entry name" value="Acyl-CoA N-acyltransferases (Nat)"/>
    <property type="match status" value="1"/>
</dbReference>
<organism evidence="3">
    <name type="scientific">Streptomyces sp. SANK 60404</name>
    <dbReference type="NCBI Taxonomy" id="1213862"/>
    <lineage>
        <taxon>Bacteria</taxon>
        <taxon>Bacillati</taxon>
        <taxon>Actinomycetota</taxon>
        <taxon>Actinomycetes</taxon>
        <taxon>Kitasatosporales</taxon>
        <taxon>Streptomycetaceae</taxon>
        <taxon>Streptomyces</taxon>
    </lineage>
</organism>
<dbReference type="Gene3D" id="3.40.630.30">
    <property type="match status" value="1"/>
</dbReference>
<dbReference type="PANTHER" id="PTHR13947:SF37">
    <property type="entry name" value="LD18367P"/>
    <property type="match status" value="1"/>
</dbReference>
<dbReference type="GO" id="GO:0008080">
    <property type="term" value="F:N-acetyltransferase activity"/>
    <property type="evidence" value="ECO:0007669"/>
    <property type="project" value="InterPro"/>
</dbReference>
<dbReference type="PANTHER" id="PTHR13947">
    <property type="entry name" value="GNAT FAMILY N-ACETYLTRANSFERASE"/>
    <property type="match status" value="1"/>
</dbReference>
<evidence type="ECO:0000259" key="2">
    <source>
        <dbReference type="PROSITE" id="PS51186"/>
    </source>
</evidence>
<dbReference type="InterPro" id="IPR050769">
    <property type="entry name" value="NAT_camello-type"/>
</dbReference>
<keyword evidence="1 3" id="KW-0808">Transferase</keyword>
<name>A0A1B4ZDD5_9ACTN</name>
<accession>A0A1B4ZDD5</accession>
<reference evidence="3" key="1">
    <citation type="journal article" date="2016" name="Nat. Chem. Biol.">
        <title>Amino-group carrier-protein-mediated secondary metabolite biosynthesis in Streptomyces.</title>
        <authorList>
            <person name="Hasebe F."/>
            <person name="Matsuda K."/>
            <person name="Shiraishi T."/>
            <person name="Futamura Y."/>
            <person name="Nakano T."/>
            <person name="Tomita T."/>
            <person name="Ishigami K."/>
            <person name="Taka H."/>
            <person name="Mineki R."/>
            <person name="Fujimura T."/>
            <person name="Osada H."/>
            <person name="Kuzuyama T."/>
            <person name="Nishiyama M."/>
        </authorList>
    </citation>
    <scope>NUCLEOTIDE SEQUENCE</scope>
    <source>
        <strain evidence="3">SANK 60404</strain>
    </source>
</reference>
<proteinExistence type="predicted"/>